<dbReference type="EMBL" id="CAIIXF020000001">
    <property type="protein sequence ID" value="CAH1772287.1"/>
    <property type="molecule type" value="Genomic_DNA"/>
</dbReference>
<dbReference type="OrthoDB" id="9944853at2759"/>
<keyword evidence="2" id="KW-1185">Reference proteome</keyword>
<comment type="caution">
    <text evidence="1">The sequence shown here is derived from an EMBL/GenBank/DDBJ whole genome shotgun (WGS) entry which is preliminary data.</text>
</comment>
<proteinExistence type="predicted"/>
<dbReference type="PANTHER" id="PTHR24020">
    <property type="entry name" value="COLLAGEN ALPHA"/>
    <property type="match status" value="1"/>
</dbReference>
<sequence length="544" mass="61086">MKLAVTFAVLALLIGVPGSDAVGFGSIRDYYGQIAEEAWLDLIFEPKKTRTNPGEIKRFLKSKQPGRGFDALSSGVDFDKVAASFDKKCLDITDYKEQRPECEEREGPVDLCFIVQISCRCTCGETLILLDGITSDINKIIGSVGNDSSYMVVTYSKDAKQIINWSSTASSLPRDLIVGGETCDDCKARTQEALSKCKELLKVNNENNNREWVPDVIVTFTDGLSWSDKYDVGYKYRQDTIQAILNIRRDCNYTAVRPFKIPDCEQNYVESDEWPLLEYTPSSMADFVKVEVKNLHTNPYETNIPVIQAELDESCRICCNADIVLVIDRSNSITPENINIVLEFYSDFIAAQEHILDPHDPATLSTDPGLRFAIISYNRRIFIHANLGFHNQTQLIDIIAAIPRTTDKYTHTDEALIEAKRQFNQFGRPDLLVRKIALVGTDGRTWKYPSRSVYTGPATIDAANAIKDDGGEIYMLGLPNKSNRTDGYEREWIYLASEPINCTILDFNKGGGQYLKEHLEYAALHFTTQFCTQGPGAVCLLPEN</sequence>
<dbReference type="InterPro" id="IPR050525">
    <property type="entry name" value="ECM_Assembly_Org"/>
</dbReference>
<accession>A0A8J1YB16</accession>
<dbReference type="InterPro" id="IPR002035">
    <property type="entry name" value="VWF_A"/>
</dbReference>
<dbReference type="PANTHER" id="PTHR24020:SF84">
    <property type="entry name" value="VWFA DOMAIN-CONTAINING PROTEIN"/>
    <property type="match status" value="1"/>
</dbReference>
<dbReference type="Pfam" id="PF00092">
    <property type="entry name" value="VWA"/>
    <property type="match status" value="1"/>
</dbReference>
<evidence type="ECO:0000313" key="2">
    <source>
        <dbReference type="Proteomes" id="UP000749559"/>
    </source>
</evidence>
<evidence type="ECO:0000313" key="1">
    <source>
        <dbReference type="EMBL" id="CAH1772287.1"/>
    </source>
</evidence>
<dbReference type="SUPFAM" id="SSF53300">
    <property type="entry name" value="vWA-like"/>
    <property type="match status" value="2"/>
</dbReference>
<dbReference type="Proteomes" id="UP000749559">
    <property type="component" value="Unassembled WGS sequence"/>
</dbReference>
<gene>
    <name evidence="1" type="ORF">OFUS_LOCUS69</name>
</gene>
<dbReference type="PROSITE" id="PS50234">
    <property type="entry name" value="VWFA"/>
    <property type="match status" value="1"/>
</dbReference>
<dbReference type="SMART" id="SM00327">
    <property type="entry name" value="VWA"/>
    <property type="match status" value="1"/>
</dbReference>
<reference evidence="1" key="1">
    <citation type="submission" date="2022-03" db="EMBL/GenBank/DDBJ databases">
        <authorList>
            <person name="Martin C."/>
        </authorList>
    </citation>
    <scope>NUCLEOTIDE SEQUENCE</scope>
</reference>
<dbReference type="AlphaFoldDB" id="A0A8J1YB16"/>
<name>A0A8J1YB16_OWEFU</name>
<dbReference type="Gene3D" id="3.40.50.410">
    <property type="entry name" value="von Willebrand factor, type A domain"/>
    <property type="match status" value="2"/>
</dbReference>
<organism evidence="1 2">
    <name type="scientific">Owenia fusiformis</name>
    <name type="common">Polychaete worm</name>
    <dbReference type="NCBI Taxonomy" id="6347"/>
    <lineage>
        <taxon>Eukaryota</taxon>
        <taxon>Metazoa</taxon>
        <taxon>Spiralia</taxon>
        <taxon>Lophotrochozoa</taxon>
        <taxon>Annelida</taxon>
        <taxon>Polychaeta</taxon>
        <taxon>Sedentaria</taxon>
        <taxon>Canalipalpata</taxon>
        <taxon>Sabellida</taxon>
        <taxon>Oweniida</taxon>
        <taxon>Oweniidae</taxon>
        <taxon>Owenia</taxon>
    </lineage>
</organism>
<protein>
    <submittedName>
        <fullName evidence="1">Uncharacterized protein</fullName>
    </submittedName>
</protein>
<dbReference type="CDD" id="cd01450">
    <property type="entry name" value="vWFA_subfamily_ECM"/>
    <property type="match status" value="1"/>
</dbReference>
<dbReference type="InterPro" id="IPR036465">
    <property type="entry name" value="vWFA_dom_sf"/>
</dbReference>